<name>A0A813H602_POLGL</name>
<sequence length="471" mass="51006">MVTQTFSAEEKYVQHQREFLAPGSAREPPVAKPVQWTAHPGSRAATSWPLSSWAAQDAVAWEQSGTQEASSRSPGDRRTILRTVSDLQRQVDELQEVVRTLNSAASCTYLPAPVPVAKVAPVSPSHGPFSLRNRASSKATTRADSELHVEDFDRPALDFGSKPLRQAAPGASERSLQQLFARSPSEEALLELYRERRAKLDREVPELLERPEADPPAQSESPRLYKSEEPTVAAQATSAMGRRSEALAISRRSLSNPASPRGREEAMTSRRPWQDGATRCTGGSSVPALWRVVLQRMVPIGNTVGAGSQEPESSRQQSTSKRHPSKSSTSPADLPTAWEEAAGSMPLAELAGHVAVHLESRFGCLEAVAILAALEMGMCTERQIDSVLVANLDVSSSTMRRGCRDITLNDLCAALPPVRFTAQQFEDALLEALQVPMSRRAARRLFKLLAMQGRGFDDGIGGGSGASVAEL</sequence>
<dbReference type="Proteomes" id="UP000654075">
    <property type="component" value="Unassembled WGS sequence"/>
</dbReference>
<reference evidence="3" key="1">
    <citation type="submission" date="2021-02" db="EMBL/GenBank/DDBJ databases">
        <authorList>
            <person name="Dougan E. K."/>
            <person name="Rhodes N."/>
            <person name="Thang M."/>
            <person name="Chan C."/>
        </authorList>
    </citation>
    <scope>NUCLEOTIDE SEQUENCE</scope>
</reference>
<organism evidence="3 4">
    <name type="scientific">Polarella glacialis</name>
    <name type="common">Dinoflagellate</name>
    <dbReference type="NCBI Taxonomy" id="89957"/>
    <lineage>
        <taxon>Eukaryota</taxon>
        <taxon>Sar</taxon>
        <taxon>Alveolata</taxon>
        <taxon>Dinophyceae</taxon>
        <taxon>Suessiales</taxon>
        <taxon>Suessiaceae</taxon>
        <taxon>Polarella</taxon>
    </lineage>
</organism>
<feature type="compositionally biased region" description="Basic and acidic residues" evidence="2">
    <location>
        <begin position="204"/>
        <end position="213"/>
    </location>
</feature>
<evidence type="ECO:0000256" key="1">
    <source>
        <dbReference type="SAM" id="Coils"/>
    </source>
</evidence>
<feature type="region of interest" description="Disordered" evidence="2">
    <location>
        <begin position="302"/>
        <end position="334"/>
    </location>
</feature>
<comment type="caution">
    <text evidence="3">The sequence shown here is derived from an EMBL/GenBank/DDBJ whole genome shotgun (WGS) entry which is preliminary data.</text>
</comment>
<keyword evidence="4" id="KW-1185">Reference proteome</keyword>
<keyword evidence="1" id="KW-0175">Coiled coil</keyword>
<dbReference type="AlphaFoldDB" id="A0A813H602"/>
<dbReference type="EMBL" id="CAJNNV010030680">
    <property type="protein sequence ID" value="CAE8633229.1"/>
    <property type="molecule type" value="Genomic_DNA"/>
</dbReference>
<proteinExistence type="predicted"/>
<evidence type="ECO:0000313" key="4">
    <source>
        <dbReference type="Proteomes" id="UP000654075"/>
    </source>
</evidence>
<feature type="region of interest" description="Disordered" evidence="2">
    <location>
        <begin position="126"/>
        <end position="145"/>
    </location>
</feature>
<protein>
    <submittedName>
        <fullName evidence="3">Uncharacterized protein</fullName>
    </submittedName>
</protein>
<feature type="compositionally biased region" description="Polar residues" evidence="2">
    <location>
        <begin position="310"/>
        <end position="319"/>
    </location>
</feature>
<feature type="coiled-coil region" evidence="1">
    <location>
        <begin position="77"/>
        <end position="104"/>
    </location>
</feature>
<evidence type="ECO:0000313" key="3">
    <source>
        <dbReference type="EMBL" id="CAE8633229.1"/>
    </source>
</evidence>
<accession>A0A813H602</accession>
<feature type="region of interest" description="Disordered" evidence="2">
    <location>
        <begin position="204"/>
        <end position="283"/>
    </location>
</feature>
<gene>
    <name evidence="3" type="ORF">PGLA1383_LOCUS49140</name>
</gene>
<feature type="region of interest" description="Disordered" evidence="2">
    <location>
        <begin position="22"/>
        <end position="49"/>
    </location>
</feature>
<evidence type="ECO:0000256" key="2">
    <source>
        <dbReference type="SAM" id="MobiDB-lite"/>
    </source>
</evidence>